<dbReference type="OrthoDB" id="287393at2759"/>
<comment type="subcellular location">
    <subcellularLocation>
        <location evidence="1">Nucleus</location>
        <location evidence="1">Nucleolus</location>
    </subcellularLocation>
</comment>
<dbReference type="SUPFAM" id="SSF54928">
    <property type="entry name" value="RNA-binding domain, RBD"/>
    <property type="match status" value="1"/>
</dbReference>
<evidence type="ECO:0000256" key="2">
    <source>
        <dbReference type="ARBA" id="ARBA00005819"/>
    </source>
</evidence>
<dbReference type="Proteomes" id="UP000541444">
    <property type="component" value="Unassembled WGS sequence"/>
</dbReference>
<gene>
    <name evidence="6" type="ORF">GIB67_000294</name>
</gene>
<evidence type="ECO:0008006" key="8">
    <source>
        <dbReference type="Google" id="ProtNLM"/>
    </source>
</evidence>
<dbReference type="InterPro" id="IPR039119">
    <property type="entry name" value="ABT1/Esf2"/>
</dbReference>
<dbReference type="GO" id="GO:0005730">
    <property type="term" value="C:nucleolus"/>
    <property type="evidence" value="ECO:0007669"/>
    <property type="project" value="UniProtKB-SubCell"/>
</dbReference>
<dbReference type="InterPro" id="IPR034353">
    <property type="entry name" value="ABT1/ESF2_RRM"/>
</dbReference>
<dbReference type="PANTHER" id="PTHR12311:SF7">
    <property type="entry name" value="ACTIVATOR OF BASAL TRANSCRIPTION 1"/>
    <property type="match status" value="1"/>
</dbReference>
<dbReference type="GO" id="GO:0034462">
    <property type="term" value="P:small-subunit processome assembly"/>
    <property type="evidence" value="ECO:0007669"/>
    <property type="project" value="TreeGrafter"/>
</dbReference>
<dbReference type="GO" id="GO:0000480">
    <property type="term" value="P:endonucleolytic cleavage in 5'-ETS of tricistronic rRNA transcript (SSU-rRNA, 5.8S rRNA, LSU-rRNA)"/>
    <property type="evidence" value="ECO:0007669"/>
    <property type="project" value="TreeGrafter"/>
</dbReference>
<dbReference type="GO" id="GO:0000472">
    <property type="term" value="P:endonucleolytic cleavage to generate mature 5'-end of SSU-rRNA from (SSU-rRNA, 5.8S rRNA, LSU-rRNA)"/>
    <property type="evidence" value="ECO:0007669"/>
    <property type="project" value="TreeGrafter"/>
</dbReference>
<comment type="caution">
    <text evidence="6">The sequence shown here is derived from an EMBL/GenBank/DDBJ whole genome shotgun (WGS) entry which is preliminary data.</text>
</comment>
<dbReference type="GO" id="GO:0003723">
    <property type="term" value="F:RNA binding"/>
    <property type="evidence" value="ECO:0007669"/>
    <property type="project" value="UniProtKB-KW"/>
</dbReference>
<feature type="region of interest" description="Disordered" evidence="5">
    <location>
        <begin position="1"/>
        <end position="48"/>
    </location>
</feature>
<evidence type="ECO:0000256" key="5">
    <source>
        <dbReference type="SAM" id="MobiDB-lite"/>
    </source>
</evidence>
<evidence type="ECO:0000313" key="6">
    <source>
        <dbReference type="EMBL" id="KAF6140246.1"/>
    </source>
</evidence>
<dbReference type="GO" id="GO:0000447">
    <property type="term" value="P:endonucleolytic cleavage in ITS1 to separate SSU-rRNA from 5.8S rRNA and LSU-rRNA from tricistronic rRNA transcript (SSU-rRNA, 5.8S rRNA, LSU-rRNA)"/>
    <property type="evidence" value="ECO:0007669"/>
    <property type="project" value="TreeGrafter"/>
</dbReference>
<dbReference type="InterPro" id="IPR012677">
    <property type="entry name" value="Nucleotide-bd_a/b_plait_sf"/>
</dbReference>
<evidence type="ECO:0000256" key="4">
    <source>
        <dbReference type="ARBA" id="ARBA00023242"/>
    </source>
</evidence>
<sequence>MAEEEQDQTHTIIAKEEQDQSGISHLEEGNPINTEEANDKKEKSKKIKRKKRLLEEANDVAKRGVCYLSRVPPRMDPLKVRQLLSEYGDIERVYLKPEGPSFQENRRKKGGFRGQIFTEGWVEFTKRSVAKRVANLLNGEKIGGKRRSMFFYDIWNIKYLSKFKWDDLTGEIAYKSAVREQKLALEISAAKRERDFYLSKVDKSRALISIQERINKISFTCIPNWTSSS</sequence>
<evidence type="ECO:0000256" key="1">
    <source>
        <dbReference type="ARBA" id="ARBA00004604"/>
    </source>
</evidence>
<proteinExistence type="inferred from homology"/>
<dbReference type="CDD" id="cd12263">
    <property type="entry name" value="RRM_ABT1_like"/>
    <property type="match status" value="1"/>
</dbReference>
<keyword evidence="4" id="KW-0539">Nucleus</keyword>
<dbReference type="AlphaFoldDB" id="A0A7J7LC53"/>
<keyword evidence="3" id="KW-0694">RNA-binding</keyword>
<dbReference type="InterPro" id="IPR035979">
    <property type="entry name" value="RBD_domain_sf"/>
</dbReference>
<protein>
    <recommendedName>
        <fullName evidence="8">Activator of basal transcription 1</fullName>
    </recommendedName>
</protein>
<comment type="similarity">
    <text evidence="2">Belongs to the ESF2/ABP1 family.</text>
</comment>
<organism evidence="6 7">
    <name type="scientific">Kingdonia uniflora</name>
    <dbReference type="NCBI Taxonomy" id="39325"/>
    <lineage>
        <taxon>Eukaryota</taxon>
        <taxon>Viridiplantae</taxon>
        <taxon>Streptophyta</taxon>
        <taxon>Embryophyta</taxon>
        <taxon>Tracheophyta</taxon>
        <taxon>Spermatophyta</taxon>
        <taxon>Magnoliopsida</taxon>
        <taxon>Ranunculales</taxon>
        <taxon>Circaeasteraceae</taxon>
        <taxon>Kingdonia</taxon>
    </lineage>
</organism>
<keyword evidence="7" id="KW-1185">Reference proteome</keyword>
<dbReference type="EMBL" id="JACGCM010002394">
    <property type="protein sequence ID" value="KAF6140246.1"/>
    <property type="molecule type" value="Genomic_DNA"/>
</dbReference>
<dbReference type="Gene3D" id="3.30.70.330">
    <property type="match status" value="1"/>
</dbReference>
<reference evidence="6 7" key="1">
    <citation type="journal article" date="2020" name="IScience">
        <title>Genome Sequencing of the Endangered Kingdonia uniflora (Circaeasteraceae, Ranunculales) Reveals Potential Mechanisms of Evolutionary Specialization.</title>
        <authorList>
            <person name="Sun Y."/>
            <person name="Deng T."/>
            <person name="Zhang A."/>
            <person name="Moore M.J."/>
            <person name="Landis J.B."/>
            <person name="Lin N."/>
            <person name="Zhang H."/>
            <person name="Zhang X."/>
            <person name="Huang J."/>
            <person name="Zhang X."/>
            <person name="Sun H."/>
            <person name="Wang H."/>
        </authorList>
    </citation>
    <scope>NUCLEOTIDE SEQUENCE [LARGE SCALE GENOMIC DNA]</scope>
    <source>
        <strain evidence="6">TB1705</strain>
        <tissue evidence="6">Leaf</tissue>
    </source>
</reference>
<evidence type="ECO:0000313" key="7">
    <source>
        <dbReference type="Proteomes" id="UP000541444"/>
    </source>
</evidence>
<dbReference type="PANTHER" id="PTHR12311">
    <property type="entry name" value="ACTIVATOR OF BASAL TRANSCRIPTION 1"/>
    <property type="match status" value="1"/>
</dbReference>
<evidence type="ECO:0000256" key="3">
    <source>
        <dbReference type="ARBA" id="ARBA00022884"/>
    </source>
</evidence>
<name>A0A7J7LC53_9MAGN</name>
<accession>A0A7J7LC53</accession>